<evidence type="ECO:0000313" key="3">
    <source>
        <dbReference type="Proteomes" id="UP001189429"/>
    </source>
</evidence>
<proteinExistence type="predicted"/>
<sequence length="215" mass="22378">RQGQEAADQGQRVARAAPPAGHAGHPAHAAEPHDVGHDDEDGDLGGQLEGCQSHAGGGQDVLGQRADTEGQGQASQGRGQGGKGRGRQARGAKVGRGGRASTGGATRTRPPHGDGVLRDGRELGRGRGGARQQADARGVVDGHGGRPARLREALPPRELLPDGHDQDSVRSHRPDQGGCARGRVQAAGRHRHLWLGACWVHGRRTLGVDRRTQSV</sequence>
<feature type="compositionally biased region" description="Basic and acidic residues" evidence="1">
    <location>
        <begin position="111"/>
        <end position="125"/>
    </location>
</feature>
<feature type="non-terminal residue" evidence="2">
    <location>
        <position position="1"/>
    </location>
</feature>
<keyword evidence="3" id="KW-1185">Reference proteome</keyword>
<evidence type="ECO:0000256" key="1">
    <source>
        <dbReference type="SAM" id="MobiDB-lite"/>
    </source>
</evidence>
<reference evidence="2" key="1">
    <citation type="submission" date="2023-10" db="EMBL/GenBank/DDBJ databases">
        <authorList>
            <person name="Chen Y."/>
            <person name="Shah S."/>
            <person name="Dougan E. K."/>
            <person name="Thang M."/>
            <person name="Chan C."/>
        </authorList>
    </citation>
    <scope>NUCLEOTIDE SEQUENCE [LARGE SCALE GENOMIC DNA]</scope>
</reference>
<organism evidence="2 3">
    <name type="scientific">Prorocentrum cordatum</name>
    <dbReference type="NCBI Taxonomy" id="2364126"/>
    <lineage>
        <taxon>Eukaryota</taxon>
        <taxon>Sar</taxon>
        <taxon>Alveolata</taxon>
        <taxon>Dinophyceae</taxon>
        <taxon>Prorocentrales</taxon>
        <taxon>Prorocentraceae</taxon>
        <taxon>Prorocentrum</taxon>
    </lineage>
</organism>
<protein>
    <submittedName>
        <fullName evidence="2">Uncharacterized protein</fullName>
    </submittedName>
</protein>
<name>A0ABN9WKB6_9DINO</name>
<feature type="region of interest" description="Disordered" evidence="1">
    <location>
        <begin position="1"/>
        <end position="185"/>
    </location>
</feature>
<comment type="caution">
    <text evidence="2">The sequence shown here is derived from an EMBL/GenBank/DDBJ whole genome shotgun (WGS) entry which is preliminary data.</text>
</comment>
<feature type="non-terminal residue" evidence="2">
    <location>
        <position position="215"/>
    </location>
</feature>
<dbReference type="Proteomes" id="UP001189429">
    <property type="component" value="Unassembled WGS sequence"/>
</dbReference>
<accession>A0ABN9WKB6</accession>
<dbReference type="EMBL" id="CAUYUJ010018877">
    <property type="protein sequence ID" value="CAK0886978.1"/>
    <property type="molecule type" value="Genomic_DNA"/>
</dbReference>
<gene>
    <name evidence="2" type="ORF">PCOR1329_LOCUS68180</name>
</gene>
<evidence type="ECO:0000313" key="2">
    <source>
        <dbReference type="EMBL" id="CAK0886978.1"/>
    </source>
</evidence>
<feature type="compositionally biased region" description="Basic and acidic residues" evidence="1">
    <location>
        <begin position="138"/>
        <end position="175"/>
    </location>
</feature>
<feature type="compositionally biased region" description="Low complexity" evidence="1">
    <location>
        <begin position="14"/>
        <end position="27"/>
    </location>
</feature>